<dbReference type="HOGENOM" id="CLU_089554_2_0_4"/>
<feature type="transmembrane region" description="Helical" evidence="5">
    <location>
        <begin position="87"/>
        <end position="108"/>
    </location>
</feature>
<dbReference type="AlphaFoldDB" id="M1LUP7"/>
<proteinExistence type="inferred from homology"/>
<comment type="function">
    <text evidence="5">Plays a role in cell envelope biogenesis, maintenance of cell envelope integrity and membrane homeostasis.</text>
</comment>
<keyword evidence="2 5" id="KW-0812">Transmembrane</keyword>
<reference evidence="6 7" key="1">
    <citation type="journal article" date="2013" name="Genome Biol. Evol.">
        <title>Genome evolution and phylogenomic analysis of candidatus kinetoplastibacterium, the betaproteobacterial endosymbionts of strigomonas and angomonas.</title>
        <authorList>
            <person name="Alves J.M."/>
            <person name="Serrano M.G."/>
            <person name="Maia da Silva F."/>
            <person name="Voegtly L.J."/>
            <person name="Matveyev A.V."/>
            <person name="Teixeira M.M."/>
            <person name="Camargo E.P."/>
            <person name="Buck G.A."/>
        </authorList>
    </citation>
    <scope>NUCLEOTIDE SEQUENCE [LARGE SCALE GENOMIC DNA]</scope>
    <source>
        <strain evidence="6 7">TCC079E</strain>
    </source>
</reference>
<feature type="transmembrane region" description="Helical" evidence="5">
    <location>
        <begin position="29"/>
        <end position="47"/>
    </location>
</feature>
<evidence type="ECO:0000256" key="2">
    <source>
        <dbReference type="ARBA" id="ARBA00022692"/>
    </source>
</evidence>
<comment type="subcellular location">
    <subcellularLocation>
        <location evidence="5">Cell inner membrane</location>
        <topology evidence="5">Multi-pass membrane protein</topology>
    </subcellularLocation>
</comment>
<keyword evidence="3 5" id="KW-1133">Transmembrane helix</keyword>
<feature type="transmembrane region" description="Helical" evidence="5">
    <location>
        <begin position="5"/>
        <end position="23"/>
    </location>
</feature>
<comment type="similarity">
    <text evidence="5">Belongs to the YciB family.</text>
</comment>
<feature type="transmembrane region" description="Helical" evidence="5">
    <location>
        <begin position="129"/>
        <end position="150"/>
    </location>
</feature>
<protein>
    <recommendedName>
        <fullName evidence="5">Inner membrane-spanning protein YciB</fullName>
    </recommendedName>
</protein>
<dbReference type="GO" id="GO:0005886">
    <property type="term" value="C:plasma membrane"/>
    <property type="evidence" value="ECO:0007669"/>
    <property type="project" value="UniProtKB-SubCell"/>
</dbReference>
<evidence type="ECO:0000256" key="5">
    <source>
        <dbReference type="HAMAP-Rule" id="MF_00189"/>
    </source>
</evidence>
<dbReference type="eggNOG" id="COG2917">
    <property type="taxonomic scope" value="Bacteria"/>
</dbReference>
<dbReference type="Proteomes" id="UP000011547">
    <property type="component" value="Chromosome"/>
</dbReference>
<dbReference type="EMBL" id="CP003803">
    <property type="protein sequence ID" value="AGF47029.1"/>
    <property type="molecule type" value="Genomic_DNA"/>
</dbReference>
<feature type="transmembrane region" description="Helical" evidence="5">
    <location>
        <begin position="156"/>
        <end position="178"/>
    </location>
</feature>
<name>M1LUP7_9PROT</name>
<accession>M1LUP7</accession>
<organism evidence="6 7">
    <name type="scientific">Candidatus Kinetoplastidibacterium desouzai TCC079E</name>
    <dbReference type="NCBI Taxonomy" id="1208919"/>
    <lineage>
        <taxon>Bacteria</taxon>
        <taxon>Pseudomonadati</taxon>
        <taxon>Pseudomonadota</taxon>
        <taxon>Betaproteobacteria</taxon>
        <taxon>Candidatus Kinetoplastidibacterium</taxon>
    </lineage>
</organism>
<keyword evidence="4 5" id="KW-0472">Membrane</keyword>
<dbReference type="HAMAP" id="MF_00189">
    <property type="entry name" value="YciB"/>
    <property type="match status" value="1"/>
</dbReference>
<keyword evidence="1 5" id="KW-1003">Cell membrane</keyword>
<dbReference type="PATRIC" id="fig|1208919.3.peg.469"/>
<evidence type="ECO:0000256" key="4">
    <source>
        <dbReference type="ARBA" id="ARBA00023136"/>
    </source>
</evidence>
<dbReference type="InterPro" id="IPR006008">
    <property type="entry name" value="YciB"/>
</dbReference>
<dbReference type="PANTHER" id="PTHR36917">
    <property type="entry name" value="INTRACELLULAR SEPTATION PROTEIN A-RELATED"/>
    <property type="match status" value="1"/>
</dbReference>
<sequence length="188" mass="22016">MERLIVNKIIFDILPLSIFFISYTYTNNIYTATEFLMASSVLQVVLVKIKNKKIDNNTIFSTLLIIILGTATVISENDFFIKLKPTVIYWFFGSFLLISRIIFNKNILRTMMQDKIILSNNIWNRLNTIWICFFIAMGLLNIFIAFSGLFNQSFWVNFKVFGTLIIFVLFLIGQIVFFKKEIRLNTKT</sequence>
<dbReference type="PANTHER" id="PTHR36917:SF1">
    <property type="entry name" value="INNER MEMBRANE-SPANNING PROTEIN YCIB"/>
    <property type="match status" value="1"/>
</dbReference>
<evidence type="ECO:0000313" key="6">
    <source>
        <dbReference type="EMBL" id="AGF47029.1"/>
    </source>
</evidence>
<evidence type="ECO:0000313" key="7">
    <source>
        <dbReference type="Proteomes" id="UP000011547"/>
    </source>
</evidence>
<evidence type="ECO:0000256" key="3">
    <source>
        <dbReference type="ARBA" id="ARBA00022989"/>
    </source>
</evidence>
<feature type="transmembrane region" description="Helical" evidence="5">
    <location>
        <begin position="59"/>
        <end position="75"/>
    </location>
</feature>
<dbReference type="KEGG" id="kde:CDSE_0764"/>
<dbReference type="Pfam" id="PF04279">
    <property type="entry name" value="IspA"/>
    <property type="match status" value="1"/>
</dbReference>
<keyword evidence="5" id="KW-0997">Cell inner membrane</keyword>
<keyword evidence="7" id="KW-1185">Reference proteome</keyword>
<gene>
    <name evidence="5" type="primary">yciB</name>
    <name evidence="6" type="ORF">CDSE_0764</name>
</gene>
<evidence type="ECO:0000256" key="1">
    <source>
        <dbReference type="ARBA" id="ARBA00022475"/>
    </source>
</evidence>
<dbReference type="STRING" id="1208919.CDSE_0764"/>